<dbReference type="AlphaFoldDB" id="A0A133NCT0"/>
<reference evidence="2 3" key="1">
    <citation type="submission" date="2016-01" db="EMBL/GenBank/DDBJ databases">
        <authorList>
            <person name="Oliw E.H."/>
        </authorList>
    </citation>
    <scope>NUCLEOTIDE SEQUENCE [LARGE SCALE GENOMIC DNA]</scope>
    <source>
        <strain evidence="2 3">MJR7757A</strain>
    </source>
</reference>
<evidence type="ECO:0000313" key="3">
    <source>
        <dbReference type="Proteomes" id="UP000070646"/>
    </source>
</evidence>
<dbReference type="EMBL" id="LRPU01000021">
    <property type="protein sequence ID" value="KXA14110.1"/>
    <property type="molecule type" value="Genomic_DNA"/>
</dbReference>
<sequence length="257" mass="29672">MILVIALLSPAKTLDLTKPNLNIETSKPIFISEAEVIMNNLKELEIQDLCPLMKISEDLGVQTFTKIQDWNTIYYGDEKPFVLSFKGEAYRGLNADDFTKEDLEFCNDSLRILSGLYGALKPLDGTKAYRLEMGTKISIDGSKNLYDFWGNKIMDSVLKDLENHEEKVIINLASNEYYKSIKKIEKKVRVITPVFKERKGIEYKVVTVYAKKARGQMVRYITKNRITKSEDLKNFDLDGYEFNERLSEGDTWVFTRD</sequence>
<dbReference type="Proteomes" id="UP000070646">
    <property type="component" value="Unassembled WGS sequence"/>
</dbReference>
<accession>A0A133NCT0</accession>
<dbReference type="GO" id="GO:0033194">
    <property type="term" value="P:response to hydroperoxide"/>
    <property type="evidence" value="ECO:0007669"/>
    <property type="project" value="TreeGrafter"/>
</dbReference>
<dbReference type="Pfam" id="PF03883">
    <property type="entry name" value="H2O2_YaaD"/>
    <property type="match status" value="1"/>
</dbReference>
<name>A0A133NCT0_CLOPF</name>
<gene>
    <name evidence="2" type="ORF">HMPREF3222_00517</name>
</gene>
<dbReference type="GO" id="GO:0005829">
    <property type="term" value="C:cytosol"/>
    <property type="evidence" value="ECO:0007669"/>
    <property type="project" value="TreeGrafter"/>
</dbReference>
<protein>
    <recommendedName>
        <fullName evidence="1">UPF0246 protein HMPREF3222_00517</fullName>
    </recommendedName>
</protein>
<evidence type="ECO:0000256" key="1">
    <source>
        <dbReference type="HAMAP-Rule" id="MF_00652"/>
    </source>
</evidence>
<comment type="similarity">
    <text evidence="1">Belongs to the UPF0246 family.</text>
</comment>
<dbReference type="PATRIC" id="fig|1502.174.peg.520"/>
<dbReference type="PANTHER" id="PTHR30283:SF4">
    <property type="entry name" value="PEROXIDE STRESS RESISTANCE PROTEIN YAAA"/>
    <property type="match status" value="1"/>
</dbReference>
<evidence type="ECO:0000313" key="2">
    <source>
        <dbReference type="EMBL" id="KXA14110.1"/>
    </source>
</evidence>
<organism evidence="2 3">
    <name type="scientific">Clostridium perfringens</name>
    <dbReference type="NCBI Taxonomy" id="1502"/>
    <lineage>
        <taxon>Bacteria</taxon>
        <taxon>Bacillati</taxon>
        <taxon>Bacillota</taxon>
        <taxon>Clostridia</taxon>
        <taxon>Eubacteriales</taxon>
        <taxon>Clostridiaceae</taxon>
        <taxon>Clostridium</taxon>
    </lineage>
</organism>
<dbReference type="InterPro" id="IPR005583">
    <property type="entry name" value="YaaA"/>
</dbReference>
<proteinExistence type="inferred from homology"/>
<dbReference type="NCBIfam" id="NF002542">
    <property type="entry name" value="PRK02101.1-3"/>
    <property type="match status" value="1"/>
</dbReference>
<comment type="caution">
    <text evidence="2">The sequence shown here is derived from an EMBL/GenBank/DDBJ whole genome shotgun (WGS) entry which is preliminary data.</text>
</comment>
<dbReference type="HAMAP" id="MF_00652">
    <property type="entry name" value="UPF0246"/>
    <property type="match status" value="1"/>
</dbReference>
<dbReference type="PANTHER" id="PTHR30283">
    <property type="entry name" value="PEROXIDE STRESS RESPONSE PROTEIN YAAA"/>
    <property type="match status" value="1"/>
</dbReference>